<dbReference type="EC" id="2.1.1.359" evidence="4"/>
<dbReference type="GO" id="GO:0005634">
    <property type="term" value="C:nucleus"/>
    <property type="evidence" value="ECO:0007669"/>
    <property type="project" value="UniProtKB-SubCell"/>
</dbReference>
<evidence type="ECO:0000256" key="4">
    <source>
        <dbReference type="ARBA" id="ARBA00012178"/>
    </source>
</evidence>
<dbReference type="SUPFAM" id="SSF82199">
    <property type="entry name" value="SET domain"/>
    <property type="match status" value="1"/>
</dbReference>
<dbReference type="PROSITE" id="PS50868">
    <property type="entry name" value="POST_SET"/>
    <property type="match status" value="1"/>
</dbReference>
<comment type="subcellular location">
    <subcellularLocation>
        <location evidence="3">Chromosome</location>
    </subcellularLocation>
    <subcellularLocation>
        <location evidence="2">Nucleus</location>
    </subcellularLocation>
</comment>
<evidence type="ECO:0000259" key="17">
    <source>
        <dbReference type="PROSITE" id="PS50868"/>
    </source>
</evidence>
<feature type="compositionally biased region" description="Acidic residues" evidence="14">
    <location>
        <begin position="353"/>
        <end position="379"/>
    </location>
</feature>
<dbReference type="InterPro" id="IPR003616">
    <property type="entry name" value="Post-SET_dom"/>
</dbReference>
<comment type="catalytic activity">
    <reaction evidence="13">
        <text>L-lysyl(36)-[histone H3] + 3 S-adenosyl-L-methionine = N(6),N(6),N(6)-trimethyl-L-lysyl(36)-[histone H3] + 3 S-adenosyl-L-homocysteine + 3 H(+)</text>
        <dbReference type="Rhea" id="RHEA:60324"/>
        <dbReference type="Rhea" id="RHEA-COMP:9785"/>
        <dbReference type="Rhea" id="RHEA-COMP:15536"/>
        <dbReference type="ChEBI" id="CHEBI:15378"/>
        <dbReference type="ChEBI" id="CHEBI:29969"/>
        <dbReference type="ChEBI" id="CHEBI:57856"/>
        <dbReference type="ChEBI" id="CHEBI:59789"/>
        <dbReference type="ChEBI" id="CHEBI:61961"/>
        <dbReference type="EC" id="2.1.1.359"/>
    </reaction>
</comment>
<evidence type="ECO:0000256" key="14">
    <source>
        <dbReference type="SAM" id="MobiDB-lite"/>
    </source>
</evidence>
<dbReference type="InterPro" id="IPR044437">
    <property type="entry name" value="SETD2/Set2_SET"/>
</dbReference>
<dbReference type="SUPFAM" id="SSF51045">
    <property type="entry name" value="WW domain"/>
    <property type="match status" value="1"/>
</dbReference>
<protein>
    <recommendedName>
        <fullName evidence="4">[histone H3]-lysine(36) N-trimethyltransferase</fullName>
        <ecNumber evidence="4">2.1.1.359</ecNumber>
    </recommendedName>
    <alternativeName>
        <fullName evidence="12">SET domain-containing protein 2</fullName>
    </alternativeName>
</protein>
<dbReference type="CDD" id="cd19172">
    <property type="entry name" value="SET_SETD2"/>
    <property type="match status" value="1"/>
</dbReference>
<feature type="region of interest" description="Disordered" evidence="14">
    <location>
        <begin position="866"/>
        <end position="944"/>
    </location>
</feature>
<evidence type="ECO:0000256" key="13">
    <source>
        <dbReference type="ARBA" id="ARBA00047545"/>
    </source>
</evidence>
<feature type="region of interest" description="Disordered" evidence="14">
    <location>
        <begin position="965"/>
        <end position="1015"/>
    </location>
</feature>
<keyword evidence="11" id="KW-0539">Nucleus</keyword>
<feature type="domain" description="AWS" evidence="18">
    <location>
        <begin position="137"/>
        <end position="192"/>
    </location>
</feature>
<dbReference type="OrthoDB" id="422362at2759"/>
<gene>
    <name evidence="19" type="ORF">INT46_005139</name>
</gene>
<dbReference type="Pfam" id="PF08711">
    <property type="entry name" value="Med26"/>
    <property type="match status" value="1"/>
</dbReference>
<dbReference type="InterPro" id="IPR035441">
    <property type="entry name" value="TFIIS/LEDGF_dom_sf"/>
</dbReference>
<keyword evidence="5" id="KW-0158">Chromosome</keyword>
<dbReference type="InterPro" id="IPR006560">
    <property type="entry name" value="AWS_dom"/>
</dbReference>
<keyword evidence="6" id="KW-0489">Methyltransferase</keyword>
<dbReference type="AlphaFoldDB" id="A0A8H7UY09"/>
<dbReference type="Gene3D" id="2.170.270.10">
    <property type="entry name" value="SET domain"/>
    <property type="match status" value="1"/>
</dbReference>
<dbReference type="InterPro" id="IPR013257">
    <property type="entry name" value="SRI"/>
</dbReference>
<dbReference type="Pfam" id="PF08236">
    <property type="entry name" value="SRI"/>
    <property type="match status" value="1"/>
</dbReference>
<dbReference type="PROSITE" id="PS51215">
    <property type="entry name" value="AWS"/>
    <property type="match status" value="1"/>
</dbReference>
<name>A0A8H7UY09_9FUNG</name>
<evidence type="ECO:0000313" key="20">
    <source>
        <dbReference type="Proteomes" id="UP000650833"/>
    </source>
</evidence>
<keyword evidence="9" id="KW-0805">Transcription regulation</keyword>
<feature type="domain" description="Post-SET" evidence="17">
    <location>
        <begin position="318"/>
        <end position="334"/>
    </location>
</feature>
<evidence type="ECO:0000256" key="7">
    <source>
        <dbReference type="ARBA" id="ARBA00022679"/>
    </source>
</evidence>
<evidence type="ECO:0000256" key="6">
    <source>
        <dbReference type="ARBA" id="ARBA00022603"/>
    </source>
</evidence>
<reference evidence="19" key="1">
    <citation type="submission" date="2020-12" db="EMBL/GenBank/DDBJ databases">
        <title>Metabolic potential, ecology and presence of endohyphal bacteria is reflected in genomic diversity of Mucoromycotina.</title>
        <authorList>
            <person name="Muszewska A."/>
            <person name="Okrasinska A."/>
            <person name="Steczkiewicz K."/>
            <person name="Drgas O."/>
            <person name="Orlowska M."/>
            <person name="Perlinska-Lenart U."/>
            <person name="Aleksandrzak-Piekarczyk T."/>
            <person name="Szatraj K."/>
            <person name="Zielenkiewicz U."/>
            <person name="Pilsyk S."/>
            <person name="Malc E."/>
            <person name="Mieczkowski P."/>
            <person name="Kruszewska J.S."/>
            <person name="Biernat P."/>
            <person name="Pawlowska J."/>
        </authorList>
    </citation>
    <scope>NUCLEOTIDE SEQUENCE</scope>
    <source>
        <strain evidence="19">CBS 226.32</strain>
    </source>
</reference>
<dbReference type="CDD" id="cd00201">
    <property type="entry name" value="WW"/>
    <property type="match status" value="1"/>
</dbReference>
<keyword evidence="20" id="KW-1185">Reference proteome</keyword>
<dbReference type="GO" id="GO:0140955">
    <property type="term" value="F:histone H3K36 trimethyltransferase activity"/>
    <property type="evidence" value="ECO:0007669"/>
    <property type="project" value="UniProtKB-EC"/>
</dbReference>
<dbReference type="Pfam" id="PF17907">
    <property type="entry name" value="AWS"/>
    <property type="match status" value="1"/>
</dbReference>
<evidence type="ECO:0000313" key="19">
    <source>
        <dbReference type="EMBL" id="KAG2196253.1"/>
    </source>
</evidence>
<dbReference type="Gene3D" id="2.20.70.10">
    <property type="match status" value="1"/>
</dbReference>
<organism evidence="19 20">
    <name type="scientific">Mucor plumbeus</name>
    <dbReference type="NCBI Taxonomy" id="97098"/>
    <lineage>
        <taxon>Eukaryota</taxon>
        <taxon>Fungi</taxon>
        <taxon>Fungi incertae sedis</taxon>
        <taxon>Mucoromycota</taxon>
        <taxon>Mucoromycotina</taxon>
        <taxon>Mucoromycetes</taxon>
        <taxon>Mucorales</taxon>
        <taxon>Mucorineae</taxon>
        <taxon>Mucoraceae</taxon>
        <taxon>Mucor</taxon>
    </lineage>
</organism>
<feature type="domain" description="SET" evidence="16">
    <location>
        <begin position="194"/>
        <end position="311"/>
    </location>
</feature>
<dbReference type="GO" id="GO:0032259">
    <property type="term" value="P:methylation"/>
    <property type="evidence" value="ECO:0007669"/>
    <property type="project" value="UniProtKB-KW"/>
</dbReference>
<evidence type="ECO:0000256" key="11">
    <source>
        <dbReference type="ARBA" id="ARBA00023242"/>
    </source>
</evidence>
<feature type="compositionally biased region" description="Basic and acidic residues" evidence="14">
    <location>
        <begin position="935"/>
        <end position="944"/>
    </location>
</feature>
<evidence type="ECO:0000259" key="18">
    <source>
        <dbReference type="PROSITE" id="PS51215"/>
    </source>
</evidence>
<dbReference type="InterPro" id="IPR038190">
    <property type="entry name" value="SRI_sf"/>
</dbReference>
<dbReference type="SMART" id="SM00456">
    <property type="entry name" value="WW"/>
    <property type="match status" value="1"/>
</dbReference>
<dbReference type="PROSITE" id="PS50020">
    <property type="entry name" value="WW_DOMAIN_2"/>
    <property type="match status" value="1"/>
</dbReference>
<keyword evidence="7" id="KW-0808">Transferase</keyword>
<evidence type="ECO:0000256" key="9">
    <source>
        <dbReference type="ARBA" id="ARBA00023015"/>
    </source>
</evidence>
<dbReference type="Proteomes" id="UP000650833">
    <property type="component" value="Unassembled WGS sequence"/>
</dbReference>
<keyword evidence="10" id="KW-0804">Transcription</keyword>
<dbReference type="SMART" id="SM00508">
    <property type="entry name" value="PostSET"/>
    <property type="match status" value="1"/>
</dbReference>
<feature type="compositionally biased region" description="Low complexity" evidence="14">
    <location>
        <begin position="915"/>
        <end position="931"/>
    </location>
</feature>
<dbReference type="GO" id="GO:0006355">
    <property type="term" value="P:regulation of DNA-templated transcription"/>
    <property type="evidence" value="ECO:0007669"/>
    <property type="project" value="InterPro"/>
</dbReference>
<feature type="region of interest" description="Disordered" evidence="14">
    <location>
        <begin position="347"/>
        <end position="386"/>
    </location>
</feature>
<evidence type="ECO:0000259" key="15">
    <source>
        <dbReference type="PROSITE" id="PS50020"/>
    </source>
</evidence>
<dbReference type="Gene3D" id="1.20.930.10">
    <property type="entry name" value="Conserved domain common to transcription factors TFIIS, elongin A, CRSP70"/>
    <property type="match status" value="1"/>
</dbReference>
<keyword evidence="8" id="KW-0949">S-adenosyl-L-methionine</keyword>
<evidence type="ECO:0000256" key="10">
    <source>
        <dbReference type="ARBA" id="ARBA00023163"/>
    </source>
</evidence>
<dbReference type="InterPro" id="IPR036020">
    <property type="entry name" value="WW_dom_sf"/>
</dbReference>
<dbReference type="Pfam" id="PF00856">
    <property type="entry name" value="SET"/>
    <property type="match status" value="1"/>
</dbReference>
<dbReference type="InterPro" id="IPR017923">
    <property type="entry name" value="TFIIS_N"/>
</dbReference>
<evidence type="ECO:0000256" key="5">
    <source>
        <dbReference type="ARBA" id="ARBA00022454"/>
    </source>
</evidence>
<dbReference type="Pfam" id="PF00397">
    <property type="entry name" value="WW"/>
    <property type="match status" value="1"/>
</dbReference>
<dbReference type="GO" id="GO:0005694">
    <property type="term" value="C:chromosome"/>
    <property type="evidence" value="ECO:0007669"/>
    <property type="project" value="UniProtKB-SubCell"/>
</dbReference>
<dbReference type="InterPro" id="IPR001214">
    <property type="entry name" value="SET_dom"/>
</dbReference>
<dbReference type="InterPro" id="IPR046341">
    <property type="entry name" value="SET_dom_sf"/>
</dbReference>
<dbReference type="Gene3D" id="1.10.1740.100">
    <property type="entry name" value="Set2, Rpb1 interacting domain"/>
    <property type="match status" value="1"/>
</dbReference>
<evidence type="ECO:0000259" key="16">
    <source>
        <dbReference type="PROSITE" id="PS50280"/>
    </source>
</evidence>
<evidence type="ECO:0000256" key="2">
    <source>
        <dbReference type="ARBA" id="ARBA00004123"/>
    </source>
</evidence>
<dbReference type="SMART" id="SM00570">
    <property type="entry name" value="AWS"/>
    <property type="match status" value="1"/>
</dbReference>
<dbReference type="PANTHER" id="PTHR46711">
    <property type="entry name" value="HISTONE-LYSINE N-METHYLTRANSFERASE SETD2"/>
    <property type="match status" value="1"/>
</dbReference>
<proteinExistence type="predicted"/>
<feature type="domain" description="WW" evidence="15">
    <location>
        <begin position="694"/>
        <end position="727"/>
    </location>
</feature>
<evidence type="ECO:0000256" key="1">
    <source>
        <dbReference type="ARBA" id="ARBA00003901"/>
    </source>
</evidence>
<dbReference type="PROSITE" id="PS01159">
    <property type="entry name" value="WW_DOMAIN_1"/>
    <property type="match status" value="1"/>
</dbReference>
<sequence length="1015" mass="116658">MPFIRPSKTISLGFDNNVDYELQHQEQEDTSSMVNSHETIIETTTNLNELTLSASLTSTNYEQQIEEEHYGSFLSQQASDTEEEEVEDEKNEQDGVVVEAVHEEPQLPSATADAMETYCNITENIYCGSATGKSIAEESMPCECKYRPDIDNPDAACGDDNYCINRMMFMECMVDDCPCDRYCRNRRFQLRQYARVDVIRTDKKGFGLRALTDLPTNAFIMEYIGEVIPNHEFIRRTKEYEAAGLEHYYFMTLKTDEIIDATKKGCLARFINHSCNPNSVTQKWVVGKNMRIGIFTRRPIKAGSELTFDYKFERYGAVAQKCYCGEATCKGFIGGSLKSDTTKTSITASNDLSLDEDEEEEDDDDDDEEDEDEEEDEGEVQNRKSMAEAVTLTQKKMLRKMHRRRASEPLQDPREVQTFVKRMLDSVGKSHLVLKLLLRLELTDSDTPQGKDVLKKFVRLHGLKMLKFWLGEWKNDNEILIKVLQVLSKLPLANRNGLEDCKMPEIVGKLSLHEEDDIRNLATQLLIDWSLLKSVYRIPKRIPTESVSQDRADEDIKDIDDDRSQMSVDILPPRYDSSREFFDPDDDYFEYLSMDVDAAEIQWKMEYPPQSTIPTAPRAMIDACIKNGFYGYGRPSRSYSYNVEPIQPLSVMDHEETYIPYKNKFDSPFNASPAASVTTSVSLIPTKPARQTPPKLPNNWKSAYAEDGTIYYYHRLSGKTQWQFPEERVSSIEGVNQSDLEDLVEKTILETENRKKKRSTSPVGSVTTPRVITPSISRKGSPAVASLDENELKKEVGKIVTKYLSSKQKNLWNGDKYLFKELARKITHHIVDRETQSNRKIHSMNSSVKSKIEKFIDSHGSELVLKVQRKKKPSKGKSTESPSSVISEKMTPVDVDISSSPAIKNELPQDPPPSTTASTTTAVATTRPASPNMDTVEKPKDDFYYRRNRSPYRYEYVRPGYTRPPYYNNYYRYPRPPSPYYRNNRYRRSPPPFYRQNSSRRGSLSDDEMDRRRWD</sequence>
<accession>A0A8H7UY09</accession>
<dbReference type="InterPro" id="IPR001202">
    <property type="entry name" value="WW_dom"/>
</dbReference>
<comment type="function">
    <text evidence="1">Histone methyltransferase that trimethylates histone H3 'Lys-36' forming H3K36me3. Involved in transcription elongation as well as in transcription repression.</text>
</comment>
<comment type="caution">
    <text evidence="19">The sequence shown here is derived from an EMBL/GenBank/DDBJ whole genome shotgun (WGS) entry which is preliminary data.</text>
</comment>
<dbReference type="EMBL" id="JAEPRC010000485">
    <property type="protein sequence ID" value="KAG2196253.1"/>
    <property type="molecule type" value="Genomic_DNA"/>
</dbReference>
<dbReference type="PROSITE" id="PS50280">
    <property type="entry name" value="SET"/>
    <property type="match status" value="1"/>
</dbReference>
<evidence type="ECO:0000256" key="12">
    <source>
        <dbReference type="ARBA" id="ARBA00030091"/>
    </source>
</evidence>
<evidence type="ECO:0000256" key="3">
    <source>
        <dbReference type="ARBA" id="ARBA00004286"/>
    </source>
</evidence>
<dbReference type="PANTHER" id="PTHR46711:SF1">
    <property type="entry name" value="HISTONE-LYSINE N-METHYLTRANSFERASE SETD2"/>
    <property type="match status" value="1"/>
</dbReference>
<evidence type="ECO:0000256" key="8">
    <source>
        <dbReference type="ARBA" id="ARBA00022691"/>
    </source>
</evidence>
<dbReference type="InterPro" id="IPR042294">
    <property type="entry name" value="SETD2_animal"/>
</dbReference>
<dbReference type="SMART" id="SM00317">
    <property type="entry name" value="SET"/>
    <property type="match status" value="1"/>
</dbReference>